<dbReference type="Gene3D" id="3.20.20.80">
    <property type="entry name" value="Glycosidases"/>
    <property type="match status" value="1"/>
</dbReference>
<gene>
    <name evidence="5" type="ORF">FEM48_Zijuj01G0158800</name>
</gene>
<dbReference type="EMBL" id="JAEACU010000001">
    <property type="protein sequence ID" value="KAH7546043.1"/>
    <property type="molecule type" value="Genomic_DNA"/>
</dbReference>
<evidence type="ECO:0000259" key="4">
    <source>
        <dbReference type="SMART" id="SM00768"/>
    </source>
</evidence>
<dbReference type="InterPro" id="IPR044788">
    <property type="entry name" value="X8_dom_prot"/>
</dbReference>
<reference evidence="5" key="1">
    <citation type="journal article" date="2021" name="Front. Plant Sci.">
        <title>Chromosome-Scale Genome Assembly for Chinese Sour Jujube and Insights Into Its Genome Evolution and Domestication Signature.</title>
        <authorList>
            <person name="Shen L.-Y."/>
            <person name="Luo H."/>
            <person name="Wang X.-L."/>
            <person name="Wang X.-M."/>
            <person name="Qiu X.-J."/>
            <person name="Liu H."/>
            <person name="Zhou S.-S."/>
            <person name="Jia K.-H."/>
            <person name="Nie S."/>
            <person name="Bao Y.-T."/>
            <person name="Zhang R.-G."/>
            <person name="Yun Q.-Z."/>
            <person name="Chai Y.-H."/>
            <person name="Lu J.-Y."/>
            <person name="Li Y."/>
            <person name="Zhao S.-W."/>
            <person name="Mao J.-F."/>
            <person name="Jia S.-G."/>
            <person name="Mao Y.-M."/>
        </authorList>
    </citation>
    <scope>NUCLEOTIDE SEQUENCE</scope>
    <source>
        <strain evidence="5">AT0</strain>
        <tissue evidence="5">Leaf</tissue>
    </source>
</reference>
<dbReference type="Proteomes" id="UP000813462">
    <property type="component" value="Unassembled WGS sequence"/>
</dbReference>
<organism evidence="5 6">
    <name type="scientific">Ziziphus jujuba var. spinosa</name>
    <dbReference type="NCBI Taxonomy" id="714518"/>
    <lineage>
        <taxon>Eukaryota</taxon>
        <taxon>Viridiplantae</taxon>
        <taxon>Streptophyta</taxon>
        <taxon>Embryophyta</taxon>
        <taxon>Tracheophyta</taxon>
        <taxon>Spermatophyta</taxon>
        <taxon>Magnoliopsida</taxon>
        <taxon>eudicotyledons</taxon>
        <taxon>Gunneridae</taxon>
        <taxon>Pentapetalae</taxon>
        <taxon>rosids</taxon>
        <taxon>fabids</taxon>
        <taxon>Rosales</taxon>
        <taxon>Rhamnaceae</taxon>
        <taxon>Paliureae</taxon>
        <taxon>Ziziphus</taxon>
    </lineage>
</organism>
<keyword evidence="2" id="KW-0449">Lipoprotein</keyword>
<feature type="domain" description="X8" evidence="4">
    <location>
        <begin position="97"/>
        <end position="155"/>
    </location>
</feature>
<dbReference type="GO" id="GO:0009506">
    <property type="term" value="C:plasmodesma"/>
    <property type="evidence" value="ECO:0007669"/>
    <property type="project" value="UniProtKB-ARBA"/>
</dbReference>
<accession>A0A978W259</accession>
<protein>
    <recommendedName>
        <fullName evidence="4">X8 domain-containing protein</fullName>
    </recommendedName>
</protein>
<evidence type="ECO:0000256" key="2">
    <source>
        <dbReference type="ARBA" id="ARBA00022622"/>
    </source>
</evidence>
<comment type="caution">
    <text evidence="5">The sequence shown here is derived from an EMBL/GenBank/DDBJ whole genome shotgun (WGS) entry which is preliminary data.</text>
</comment>
<dbReference type="PANTHER" id="PTHR31044:SF121">
    <property type="entry name" value="X8 DOMAIN-CONTAINING PROTEIN"/>
    <property type="match status" value="1"/>
</dbReference>
<proteinExistence type="predicted"/>
<dbReference type="PANTHER" id="PTHR31044">
    <property type="entry name" value="BETA-1,3 GLUCANASE"/>
    <property type="match status" value="1"/>
</dbReference>
<dbReference type="SMART" id="SM00768">
    <property type="entry name" value="X8"/>
    <property type="match status" value="1"/>
</dbReference>
<evidence type="ECO:0000256" key="3">
    <source>
        <dbReference type="ARBA" id="ARBA00022729"/>
    </source>
</evidence>
<evidence type="ECO:0000313" key="5">
    <source>
        <dbReference type="EMBL" id="KAH7546043.1"/>
    </source>
</evidence>
<keyword evidence="2" id="KW-0472">Membrane</keyword>
<dbReference type="Pfam" id="PF07983">
    <property type="entry name" value="X8"/>
    <property type="match status" value="1"/>
</dbReference>
<keyword evidence="3" id="KW-0732">Signal</keyword>
<name>A0A978W259_ZIZJJ</name>
<dbReference type="GO" id="GO:0098552">
    <property type="term" value="C:side of membrane"/>
    <property type="evidence" value="ECO:0007669"/>
    <property type="project" value="UniProtKB-KW"/>
</dbReference>
<comment type="subcellular location">
    <subcellularLocation>
        <location evidence="1">Cell membrane</location>
        <topology evidence="1">Lipid-anchor</topology>
        <topology evidence="1">GPI-anchor</topology>
    </subcellularLocation>
</comment>
<dbReference type="GO" id="GO:0005886">
    <property type="term" value="C:plasma membrane"/>
    <property type="evidence" value="ECO:0007669"/>
    <property type="project" value="UniProtKB-SubCell"/>
</dbReference>
<dbReference type="AlphaFoldDB" id="A0A978W259"/>
<evidence type="ECO:0000256" key="1">
    <source>
        <dbReference type="ARBA" id="ARBA00004609"/>
    </source>
</evidence>
<keyword evidence="2" id="KW-0325">Glycoprotein</keyword>
<dbReference type="InterPro" id="IPR012946">
    <property type="entry name" value="X8"/>
</dbReference>
<sequence length="244" mass="26520">MVLANLSFETFSHRDREIPFEDKFRYAKAYNGDYKGDSNEEGPSLENAKAYNVDTYLFTLYDEDLKPGPASKRAFGLFKPALFMTYDVGLSNSNNQAGVSDAQLQANLDYVCGHGVDYSTIQPGGACFEPNTVASHAAYAMNLLYQTSGYDGCVYPSGNVHVIIVLLSCGQGIVLVTFGVVEGLRGYVLHSGRTMCHPNVGPHVKQKGGQCVAIGIGHMSGQKLKGGLAYQFYYEPGEFYLSVG</sequence>
<keyword evidence="2" id="KW-0336">GPI-anchor</keyword>
<evidence type="ECO:0000313" key="6">
    <source>
        <dbReference type="Proteomes" id="UP000813462"/>
    </source>
</evidence>